<feature type="compositionally biased region" description="Polar residues" evidence="1">
    <location>
        <begin position="677"/>
        <end position="695"/>
    </location>
</feature>
<feature type="region of interest" description="Disordered" evidence="1">
    <location>
        <begin position="58"/>
        <end position="117"/>
    </location>
</feature>
<feature type="region of interest" description="Disordered" evidence="1">
    <location>
        <begin position="612"/>
        <end position="657"/>
    </location>
</feature>
<accession>A0AAD4GYA4</accession>
<evidence type="ECO:0000313" key="3">
    <source>
        <dbReference type="Proteomes" id="UP001194746"/>
    </source>
</evidence>
<feature type="compositionally biased region" description="Basic and acidic residues" evidence="1">
    <location>
        <begin position="16"/>
        <end position="27"/>
    </location>
</feature>
<proteinExistence type="predicted"/>
<feature type="region of interest" description="Disordered" evidence="1">
    <location>
        <begin position="795"/>
        <end position="836"/>
    </location>
</feature>
<evidence type="ECO:0000256" key="1">
    <source>
        <dbReference type="SAM" id="MobiDB-lite"/>
    </source>
</evidence>
<feature type="compositionally biased region" description="Polar residues" evidence="1">
    <location>
        <begin position="630"/>
        <end position="647"/>
    </location>
</feature>
<name>A0AAD4GYA4_ASPNN</name>
<comment type="caution">
    <text evidence="2">The sequence shown here is derived from an EMBL/GenBank/DDBJ whole genome shotgun (WGS) entry which is preliminary data.</text>
</comment>
<evidence type="ECO:0000313" key="2">
    <source>
        <dbReference type="EMBL" id="KAF9892423.1"/>
    </source>
</evidence>
<feature type="region of interest" description="Disordered" evidence="1">
    <location>
        <begin position="16"/>
        <end position="43"/>
    </location>
</feature>
<dbReference type="EMBL" id="VCAU01000012">
    <property type="protein sequence ID" value="KAF9892423.1"/>
    <property type="molecule type" value="Genomic_DNA"/>
</dbReference>
<organism evidence="2 3">
    <name type="scientific">Aspergillus nanangensis</name>
    <dbReference type="NCBI Taxonomy" id="2582783"/>
    <lineage>
        <taxon>Eukaryota</taxon>
        <taxon>Fungi</taxon>
        <taxon>Dikarya</taxon>
        <taxon>Ascomycota</taxon>
        <taxon>Pezizomycotina</taxon>
        <taxon>Eurotiomycetes</taxon>
        <taxon>Eurotiomycetidae</taxon>
        <taxon>Eurotiales</taxon>
        <taxon>Aspergillaceae</taxon>
        <taxon>Aspergillus</taxon>
        <taxon>Aspergillus subgen. Circumdati</taxon>
    </lineage>
</organism>
<feature type="compositionally biased region" description="Polar residues" evidence="1">
    <location>
        <begin position="820"/>
        <end position="836"/>
    </location>
</feature>
<keyword evidence="3" id="KW-1185">Reference proteome</keyword>
<gene>
    <name evidence="2" type="ORF">FE257_001531</name>
</gene>
<sequence length="836" mass="91277">MSYLSGNAWAIRARERERQLQEGKPVDDIPSLPGSYPLSISTSSGLDYDQELALPMLKPRHLPPSDDELAALSKSHDSKPIVLAKTPKKRSTTDPPRYMGKTEASKGDQEKKKSKIATLRSKLSLKDIGKDFRKDTPPVASMPSLPKKVALAQSGQMTASPDVQSSVKKTTIMYVPGPQDPSVHPSSAPPFQTSKFPEAGLDKHDRAPLTGPLTGSFHLDSNKGDVQTEQSMTPVSGASFYVDSPILGKTEPMHHVHTVILDGSSPLARTGEFLNTGYAQVVSNDQRINSMTALDRPLTPLLPAPAVAPAAATPPYLPSVTTAETVQQAQADKGQKKEFKYPLIVSSDQATKITSPSKPPESNQQNRHAYNPTAATYEPMAFPHGAQVSMQYVGNVPMIHDTYYAAATSHGGYAPPPPHAGYQNTVSLEQYVNTQVDAIHLHLDEALGRLGRAFDNKNKWSSDQVLKNLEKMQRALAEVRFQLGIVQRETLQLEARMLSIFHTEMSMVRADIEALTYRIGTTYNPVPAARPPPPSDIDRKGHCRKKQAIRNGEQSGASEVHIKEEHIKGEHIKENVTYEPVVSNSELTANTFTPMAAAQDDVFGQSQTARVIPNNPARTSSGSPEPKVATRQTSAPSTVAKNTQKPTTACPEDDAKIPHKKGMFRSRFLQTPRRYKQGNTYSKATTEIQKSSIPQSKLVPVSPPILRGQSPSTIHPAMRDTKQQQIMAERERLAQQSVHHMMTDNLFSPSHRHGLRPQVSFPTLASTRPVNMNMPLAMAPYPSRPYGVPPMAYSRSSSEAMSGPNHANAPQLPCFGALSETHTSTNATNYSASGNP</sequence>
<reference evidence="2" key="1">
    <citation type="journal article" date="2019" name="Beilstein J. Org. Chem.">
        <title>Nanangenines: drimane sesquiterpenoids as the dominant metabolite cohort of a novel Australian fungus, Aspergillus nanangensis.</title>
        <authorList>
            <person name="Lacey H.J."/>
            <person name="Gilchrist C.L.M."/>
            <person name="Crombie A."/>
            <person name="Kalaitzis J.A."/>
            <person name="Vuong D."/>
            <person name="Rutledge P.J."/>
            <person name="Turner P."/>
            <person name="Pitt J.I."/>
            <person name="Lacey E."/>
            <person name="Chooi Y.H."/>
            <person name="Piggott A.M."/>
        </authorList>
    </citation>
    <scope>NUCLEOTIDE SEQUENCE</scope>
    <source>
        <strain evidence="2">MST-FP2251</strain>
    </source>
</reference>
<protein>
    <submittedName>
        <fullName evidence="2">Uncharacterized protein</fullName>
    </submittedName>
</protein>
<dbReference type="Proteomes" id="UP001194746">
    <property type="component" value="Unassembled WGS sequence"/>
</dbReference>
<dbReference type="AlphaFoldDB" id="A0AAD4GYA4"/>
<reference evidence="2" key="2">
    <citation type="submission" date="2020-02" db="EMBL/GenBank/DDBJ databases">
        <authorList>
            <person name="Gilchrist C.L.M."/>
            <person name="Chooi Y.-H."/>
        </authorList>
    </citation>
    <scope>NUCLEOTIDE SEQUENCE</scope>
    <source>
        <strain evidence="2">MST-FP2251</strain>
    </source>
</reference>
<feature type="region of interest" description="Disordered" evidence="1">
    <location>
        <begin position="676"/>
        <end position="703"/>
    </location>
</feature>